<keyword evidence="1" id="KW-0812">Transmembrane</keyword>
<keyword evidence="3" id="KW-1185">Reference proteome</keyword>
<dbReference type="EMBL" id="FNRA01000001">
    <property type="protein sequence ID" value="SDZ90260.1"/>
    <property type="molecule type" value="Genomic_DNA"/>
</dbReference>
<dbReference type="InterPro" id="IPR007498">
    <property type="entry name" value="PqiA-like"/>
</dbReference>
<feature type="transmembrane region" description="Helical" evidence="1">
    <location>
        <begin position="12"/>
        <end position="36"/>
    </location>
</feature>
<keyword evidence="1" id="KW-1133">Transmembrane helix</keyword>
<feature type="transmembrane region" description="Helical" evidence="1">
    <location>
        <begin position="370"/>
        <end position="390"/>
    </location>
</feature>
<evidence type="ECO:0000313" key="3">
    <source>
        <dbReference type="Proteomes" id="UP000198850"/>
    </source>
</evidence>
<feature type="transmembrane region" description="Helical" evidence="1">
    <location>
        <begin position="221"/>
        <end position="238"/>
    </location>
</feature>
<organism evidence="2 3">
    <name type="scientific">Pedobacter hartonius</name>
    <dbReference type="NCBI Taxonomy" id="425514"/>
    <lineage>
        <taxon>Bacteria</taxon>
        <taxon>Pseudomonadati</taxon>
        <taxon>Bacteroidota</taxon>
        <taxon>Sphingobacteriia</taxon>
        <taxon>Sphingobacteriales</taxon>
        <taxon>Sphingobacteriaceae</taxon>
        <taxon>Pedobacter</taxon>
    </lineage>
</organism>
<sequence>MTTQQTTTTPNTFGLAKIILILGLSVLLCGEAYFGYRLDALSTEQEQIKEDYSMSNNITFGLFSVDQWRDRISAVVDRQVHGFSMTRAQKKALQAQVEQQLHGLINNVVKEINKPQESFSGKLKKFAFNNLVNADQIQAQVPSFSKTIIDKVNSPTSTKRLKNIVTSKIDQLEKETYDSTSVANAAVTKYLYRKYHVSGVAEFDKRINSRLASIRTVTYNYAYAMLGCVALALGLWWLMRKQVQLHKTLFVISLFFAFILLAVGITASIIEVDARIQTLSFTLLGEKIAFENQVLFFQSKSILGIVETLLKQPKPDAIVVGVLILVFIIVLPVLRIIAKGIHILSGKKLAENKVVKYLTFESGKWDMADVMVVGILMTYIGLNGILQSQLSNLNIHNSFLNTNTVNDTSLQPGYFIFVGYVVFETILSYLLKRIDPVLQHVGESDPEQLPLR</sequence>
<evidence type="ECO:0000313" key="2">
    <source>
        <dbReference type="EMBL" id="SDZ90260.1"/>
    </source>
</evidence>
<dbReference type="Proteomes" id="UP000198850">
    <property type="component" value="Unassembled WGS sequence"/>
</dbReference>
<accession>A0A1H3WTG9</accession>
<keyword evidence="1" id="KW-0472">Membrane</keyword>
<feature type="transmembrane region" description="Helical" evidence="1">
    <location>
        <begin position="317"/>
        <end position="338"/>
    </location>
</feature>
<dbReference type="RefSeq" id="WP_090554581.1">
    <property type="nucleotide sequence ID" value="NZ_FNRA01000001.1"/>
</dbReference>
<dbReference type="STRING" id="425514.SAMN05443550_101382"/>
<reference evidence="2 3" key="1">
    <citation type="submission" date="2016-10" db="EMBL/GenBank/DDBJ databases">
        <authorList>
            <person name="de Groot N.N."/>
        </authorList>
    </citation>
    <scope>NUCLEOTIDE SEQUENCE [LARGE SCALE GENOMIC DNA]</scope>
    <source>
        <strain evidence="2 3">DSM 19033</strain>
    </source>
</reference>
<dbReference type="OrthoDB" id="9800207at2"/>
<dbReference type="Pfam" id="PF04403">
    <property type="entry name" value="PqiA"/>
    <property type="match status" value="1"/>
</dbReference>
<name>A0A1H3WTG9_9SPHI</name>
<protein>
    <submittedName>
        <fullName evidence="2">Paraquat-inducible protein A</fullName>
    </submittedName>
</protein>
<gene>
    <name evidence="2" type="ORF">SAMN05443550_101382</name>
</gene>
<dbReference type="AlphaFoldDB" id="A0A1H3WTG9"/>
<evidence type="ECO:0000256" key="1">
    <source>
        <dbReference type="SAM" id="Phobius"/>
    </source>
</evidence>
<proteinExistence type="predicted"/>
<feature type="transmembrane region" description="Helical" evidence="1">
    <location>
        <begin position="250"/>
        <end position="270"/>
    </location>
</feature>
<feature type="transmembrane region" description="Helical" evidence="1">
    <location>
        <begin position="410"/>
        <end position="431"/>
    </location>
</feature>